<gene>
    <name evidence="1" type="ORF">FLONG3_7295</name>
</gene>
<dbReference type="GO" id="GO:0008168">
    <property type="term" value="F:methyltransferase activity"/>
    <property type="evidence" value="ECO:0007669"/>
    <property type="project" value="UniProtKB-KW"/>
</dbReference>
<keyword evidence="1" id="KW-0808">Transferase</keyword>
<proteinExistence type="predicted"/>
<evidence type="ECO:0000313" key="1">
    <source>
        <dbReference type="EMBL" id="RGP70839.1"/>
    </source>
</evidence>
<comment type="caution">
    <text evidence="1">The sequence shown here is derived from an EMBL/GenBank/DDBJ whole genome shotgun (WGS) entry which is preliminary data.</text>
</comment>
<dbReference type="EMBL" id="PXOG01000167">
    <property type="protein sequence ID" value="RGP70839.1"/>
    <property type="molecule type" value="Genomic_DNA"/>
</dbReference>
<name>A0A395SFH6_9HYPO</name>
<accession>A0A395SFH6</accession>
<evidence type="ECO:0000313" key="2">
    <source>
        <dbReference type="Proteomes" id="UP000266234"/>
    </source>
</evidence>
<protein>
    <submittedName>
        <fullName evidence="1">4-dimethylallyltryptophan n-methyltransferase</fullName>
    </submittedName>
</protein>
<sequence length="141" mass="16141">MHDHLSGLDRLIAGQDGPNVGEAIKSSKAYNSVAYDNLFIAYLNSIQDKAGIFADVKKAWSYKHKMDSSMHYFEVTALQTMVCKRYNSYVVQAGIVYMMFPSWKRGENKVHEITMDWDLDIKTLEKAPSSGMRQYLILPKH</sequence>
<reference evidence="1 2" key="1">
    <citation type="journal article" date="2018" name="PLoS Pathog.">
        <title>Evolution of structural diversity of trichothecenes, a family of toxins produced by plant pathogenic and entomopathogenic fungi.</title>
        <authorList>
            <person name="Proctor R.H."/>
            <person name="McCormick S.P."/>
            <person name="Kim H.S."/>
            <person name="Cardoza R.E."/>
            <person name="Stanley A.M."/>
            <person name="Lindo L."/>
            <person name="Kelly A."/>
            <person name="Brown D.W."/>
            <person name="Lee T."/>
            <person name="Vaughan M.M."/>
            <person name="Alexander N.J."/>
            <person name="Busman M."/>
            <person name="Gutierrez S."/>
        </authorList>
    </citation>
    <scope>NUCLEOTIDE SEQUENCE [LARGE SCALE GENOMIC DNA]</scope>
    <source>
        <strain evidence="1 2">NRRL 20695</strain>
    </source>
</reference>
<dbReference type="STRING" id="694270.A0A395SFH6"/>
<dbReference type="GO" id="GO:0032259">
    <property type="term" value="P:methylation"/>
    <property type="evidence" value="ECO:0007669"/>
    <property type="project" value="UniProtKB-KW"/>
</dbReference>
<dbReference type="AlphaFoldDB" id="A0A395SFH6"/>
<dbReference type="OrthoDB" id="5150167at2759"/>
<dbReference type="Proteomes" id="UP000266234">
    <property type="component" value="Unassembled WGS sequence"/>
</dbReference>
<keyword evidence="1" id="KW-0489">Methyltransferase</keyword>
<organism evidence="1 2">
    <name type="scientific">Fusarium longipes</name>
    <dbReference type="NCBI Taxonomy" id="694270"/>
    <lineage>
        <taxon>Eukaryota</taxon>
        <taxon>Fungi</taxon>
        <taxon>Dikarya</taxon>
        <taxon>Ascomycota</taxon>
        <taxon>Pezizomycotina</taxon>
        <taxon>Sordariomycetes</taxon>
        <taxon>Hypocreomycetidae</taxon>
        <taxon>Hypocreales</taxon>
        <taxon>Nectriaceae</taxon>
        <taxon>Fusarium</taxon>
    </lineage>
</organism>
<keyword evidence="2" id="KW-1185">Reference proteome</keyword>